<accession>A0A1S2Y8B3</accession>
<evidence type="ECO:0000256" key="3">
    <source>
        <dbReference type="ARBA" id="ARBA00022771"/>
    </source>
</evidence>
<dbReference type="GO" id="GO:0008270">
    <property type="term" value="F:zinc ion binding"/>
    <property type="evidence" value="ECO:0007669"/>
    <property type="project" value="UniProtKB-KW"/>
</dbReference>
<dbReference type="STRING" id="3827.A0A1S2Y8B3"/>
<organism evidence="7 8">
    <name type="scientific">Cicer arietinum</name>
    <name type="common">Chickpea</name>
    <name type="synonym">Garbanzo</name>
    <dbReference type="NCBI Taxonomy" id="3827"/>
    <lineage>
        <taxon>Eukaryota</taxon>
        <taxon>Viridiplantae</taxon>
        <taxon>Streptophyta</taxon>
        <taxon>Embryophyta</taxon>
        <taxon>Tracheophyta</taxon>
        <taxon>Spermatophyta</taxon>
        <taxon>Magnoliopsida</taxon>
        <taxon>eudicotyledons</taxon>
        <taxon>Gunneridae</taxon>
        <taxon>Pentapetalae</taxon>
        <taxon>rosids</taxon>
        <taxon>fabids</taxon>
        <taxon>Fabales</taxon>
        <taxon>Fabaceae</taxon>
        <taxon>Papilionoideae</taxon>
        <taxon>50 kb inversion clade</taxon>
        <taxon>NPAAA clade</taxon>
        <taxon>Hologalegina</taxon>
        <taxon>IRL clade</taxon>
        <taxon>Cicereae</taxon>
        <taxon>Cicer</taxon>
    </lineage>
</organism>
<dbReference type="PRINTS" id="PR01544">
    <property type="entry name" value="ARATH130DUF"/>
</dbReference>
<dbReference type="InterPro" id="IPR004082">
    <property type="entry name" value="OBERON"/>
</dbReference>
<keyword evidence="5" id="KW-0539">Nucleus</keyword>
<comment type="subcellular location">
    <subcellularLocation>
        <location evidence="1">Nucleus</location>
    </subcellularLocation>
</comment>
<sequence length="271" mass="31183">MRLIVQLKSALDFPEGDEDGYGNENGEDADILPENSAANLSWDVPEEKRERKFEFEVYTCRLIGCELCSHWNHTDCVIREQLIYMGYFVKSGSGPNEMIFMCQACNRTSELLGWVKDVFQHCAPSWYGETLMRELDFVSRIFHGSKYQRGRNLFLKCGDLKKKLKSQKMDSKVACWAILMAFQELDLDSPKNSGNAESGRLIAPHVACNRIVEMVQEAIRKMELVVDKKMRMFKKACLAFEACDRELFDNARRTGELGMERLQQMSLIEAT</sequence>
<dbReference type="GO" id="GO:0005634">
    <property type="term" value="C:nucleus"/>
    <property type="evidence" value="ECO:0007669"/>
    <property type="project" value="UniProtKB-SubCell"/>
</dbReference>
<dbReference type="GO" id="GO:0010078">
    <property type="term" value="P:maintenance of root meristem identity"/>
    <property type="evidence" value="ECO:0007669"/>
    <property type="project" value="TreeGrafter"/>
</dbReference>
<dbReference type="GO" id="GO:0010071">
    <property type="term" value="P:root meristem specification"/>
    <property type="evidence" value="ECO:0007669"/>
    <property type="project" value="TreeGrafter"/>
</dbReference>
<reference evidence="7" key="1">
    <citation type="journal article" date="2013" name="Nat. Biotechnol.">
        <title>Draft genome sequence of chickpea (Cicer arietinum) provides a resource for trait improvement.</title>
        <authorList>
            <person name="Varshney R.K."/>
            <person name="Song C."/>
            <person name="Saxena R.K."/>
            <person name="Azam S."/>
            <person name="Yu S."/>
            <person name="Sharpe A.G."/>
            <person name="Cannon S."/>
            <person name="Baek J."/>
            <person name="Rosen B.D."/>
            <person name="Tar'an B."/>
            <person name="Millan T."/>
            <person name="Zhang X."/>
            <person name="Ramsay L.D."/>
            <person name="Iwata A."/>
            <person name="Wang Y."/>
            <person name="Nelson W."/>
            <person name="Farmer A.D."/>
            <person name="Gaur P.M."/>
            <person name="Soderlund C."/>
            <person name="Penmetsa R.V."/>
            <person name="Xu C."/>
            <person name="Bharti A.K."/>
            <person name="He W."/>
            <person name="Winter P."/>
            <person name="Zhao S."/>
            <person name="Hane J.K."/>
            <person name="Carrasquilla-Garcia N."/>
            <person name="Condie J.A."/>
            <person name="Upadhyaya H.D."/>
            <person name="Luo M.C."/>
            <person name="Thudi M."/>
            <person name="Gowda C.L."/>
            <person name="Singh N.P."/>
            <person name="Lichtenzveig J."/>
            <person name="Gali K.K."/>
            <person name="Rubio J."/>
            <person name="Nadarajan N."/>
            <person name="Dolezel J."/>
            <person name="Bansal K.C."/>
            <person name="Xu X."/>
            <person name="Edwards D."/>
            <person name="Zhang G."/>
            <person name="Kahl G."/>
            <person name="Gil J."/>
            <person name="Singh K.B."/>
            <person name="Datta S.K."/>
            <person name="Jackson S.A."/>
            <person name="Wang J."/>
            <person name="Cook D.R."/>
        </authorList>
    </citation>
    <scope>NUCLEOTIDE SEQUENCE [LARGE SCALE GENOMIC DNA]</scope>
    <source>
        <strain evidence="7">cv. CDC Frontier</strain>
    </source>
</reference>
<protein>
    <submittedName>
        <fullName evidence="8">OBERON-like protein</fullName>
    </submittedName>
</protein>
<evidence type="ECO:0000259" key="6">
    <source>
        <dbReference type="Pfam" id="PF07227"/>
    </source>
</evidence>
<evidence type="ECO:0000256" key="4">
    <source>
        <dbReference type="ARBA" id="ARBA00022833"/>
    </source>
</evidence>
<dbReference type="PANTHER" id="PTHR21736">
    <property type="entry name" value="VERNALIZATION-INSENSITIVE PROTEIN 3"/>
    <property type="match status" value="1"/>
</dbReference>
<keyword evidence="4" id="KW-0862">Zinc</keyword>
<proteinExistence type="predicted"/>
<name>A0A1S2Y8B3_CICAR</name>
<dbReference type="Proteomes" id="UP000087171">
    <property type="component" value="Chromosome Ca5"/>
</dbReference>
<dbReference type="GO" id="GO:0010468">
    <property type="term" value="P:regulation of gene expression"/>
    <property type="evidence" value="ECO:0007669"/>
    <property type="project" value="TreeGrafter"/>
</dbReference>
<dbReference type="InterPro" id="IPR032881">
    <property type="entry name" value="Oberon-like_PHD"/>
</dbReference>
<evidence type="ECO:0000256" key="2">
    <source>
        <dbReference type="ARBA" id="ARBA00022723"/>
    </source>
</evidence>
<evidence type="ECO:0000256" key="5">
    <source>
        <dbReference type="ARBA" id="ARBA00023242"/>
    </source>
</evidence>
<dbReference type="RefSeq" id="XP_004500444.1">
    <property type="nucleotide sequence ID" value="XM_004500387.1"/>
</dbReference>
<dbReference type="PANTHER" id="PTHR21736:SF37">
    <property type="entry name" value="PROTEIN OBERON 2"/>
    <property type="match status" value="1"/>
</dbReference>
<dbReference type="GO" id="GO:0010492">
    <property type="term" value="P:maintenance of shoot apical meristem identity"/>
    <property type="evidence" value="ECO:0007669"/>
    <property type="project" value="TreeGrafter"/>
</dbReference>
<dbReference type="PaxDb" id="3827-XP_004500444.1"/>
<dbReference type="OrthoDB" id="1892623at2759"/>
<reference evidence="8" key="2">
    <citation type="submission" date="2025-08" db="UniProtKB">
        <authorList>
            <consortium name="RefSeq"/>
        </authorList>
    </citation>
    <scope>IDENTIFICATION</scope>
    <source>
        <tissue evidence="8">Etiolated seedlings</tissue>
    </source>
</reference>
<dbReference type="AlphaFoldDB" id="A0A1S2Y8B3"/>
<dbReference type="KEGG" id="cam:101505451"/>
<dbReference type="GeneID" id="101505451"/>
<dbReference type="Pfam" id="PF07227">
    <property type="entry name" value="PHD_Oberon"/>
    <property type="match status" value="1"/>
</dbReference>
<keyword evidence="3" id="KW-0863">Zinc-finger</keyword>
<evidence type="ECO:0000313" key="8">
    <source>
        <dbReference type="RefSeq" id="XP_004500444.1"/>
    </source>
</evidence>
<gene>
    <name evidence="8" type="primary">LOC101505451</name>
</gene>
<keyword evidence="2" id="KW-0479">Metal-binding</keyword>
<keyword evidence="7" id="KW-1185">Reference proteome</keyword>
<dbReference type="eggNOG" id="ENOG502QSQF">
    <property type="taxonomic scope" value="Eukaryota"/>
</dbReference>
<evidence type="ECO:0000256" key="1">
    <source>
        <dbReference type="ARBA" id="ARBA00004123"/>
    </source>
</evidence>
<feature type="domain" description="Oberon-like PHD finger" evidence="6">
    <location>
        <begin position="52"/>
        <end position="139"/>
    </location>
</feature>
<evidence type="ECO:0000313" key="7">
    <source>
        <dbReference type="Proteomes" id="UP000087171"/>
    </source>
</evidence>